<protein>
    <submittedName>
        <fullName evidence="1">Uncharacterized protein</fullName>
    </submittedName>
</protein>
<name>A0A2N9W253_9HYPH</name>
<evidence type="ECO:0000313" key="1">
    <source>
        <dbReference type="EMBL" id="PIO45821.1"/>
    </source>
</evidence>
<keyword evidence="2" id="KW-1185">Reference proteome</keyword>
<accession>A0A2N9W253</accession>
<dbReference type="AlphaFoldDB" id="A0A2N9W253"/>
<gene>
    <name evidence="1" type="ORF">B5P45_04570</name>
</gene>
<dbReference type="Proteomes" id="UP000232163">
    <property type="component" value="Unassembled WGS sequence"/>
</dbReference>
<organism evidence="1 2">
    <name type="scientific">Phyllobacterium zundukense</name>
    <dbReference type="NCBI Taxonomy" id="1867719"/>
    <lineage>
        <taxon>Bacteria</taxon>
        <taxon>Pseudomonadati</taxon>
        <taxon>Pseudomonadota</taxon>
        <taxon>Alphaproteobacteria</taxon>
        <taxon>Hyphomicrobiales</taxon>
        <taxon>Phyllobacteriaceae</taxon>
        <taxon>Phyllobacterium</taxon>
    </lineage>
</organism>
<dbReference type="KEGG" id="pht:BLM14_05860"/>
<sequence>MPLAPIGPNQSSIFGEAKNTGVEIGFIHSVQTFVVVPSASSRTFVYASFRQKLPDWIVGQRALSFSGDVKKAIVAAFHA</sequence>
<evidence type="ECO:0000313" key="2">
    <source>
        <dbReference type="Proteomes" id="UP000232163"/>
    </source>
</evidence>
<reference evidence="1 2" key="1">
    <citation type="journal article" date="2017" name="Int J Environ Stud">
        <title>Does the Miocene-Pliocene relict legume Oxytropis triphylla form nitrogen-fixing nodules with a combination of bacterial strains?</title>
        <authorList>
            <person name="Safronova V."/>
            <person name="Belimov A."/>
            <person name="Sazanova A."/>
            <person name="Kuznetsova I."/>
            <person name="Popova J."/>
            <person name="Andronov E."/>
            <person name="Verkhozina A."/>
            <person name="Tikhonovich I."/>
        </authorList>
    </citation>
    <scope>NUCLEOTIDE SEQUENCE [LARGE SCALE GENOMIC DNA]</scope>
    <source>
        <strain evidence="1 2">Tri-38</strain>
    </source>
</reference>
<proteinExistence type="predicted"/>
<comment type="caution">
    <text evidence="1">The sequence shown here is derived from an EMBL/GenBank/DDBJ whole genome shotgun (WGS) entry which is preliminary data.</text>
</comment>
<dbReference type="EMBL" id="MZMT01000014">
    <property type="protein sequence ID" value="PIO45821.1"/>
    <property type="molecule type" value="Genomic_DNA"/>
</dbReference>